<dbReference type="PANTHER" id="PTHR43592:SF15">
    <property type="entry name" value="CAAX AMINO TERMINAL PROTEASE FAMILY PROTEIN"/>
    <property type="match status" value="1"/>
</dbReference>
<feature type="transmembrane region" description="Helical" evidence="1">
    <location>
        <begin position="67"/>
        <end position="86"/>
    </location>
</feature>
<keyword evidence="3" id="KW-0645">Protease</keyword>
<dbReference type="Proteomes" id="UP000216352">
    <property type="component" value="Unassembled WGS sequence"/>
</dbReference>
<feature type="transmembrane region" description="Helical" evidence="1">
    <location>
        <begin position="193"/>
        <end position="209"/>
    </location>
</feature>
<feature type="transmembrane region" description="Helical" evidence="1">
    <location>
        <begin position="263"/>
        <end position="286"/>
    </location>
</feature>
<feature type="transmembrane region" description="Helical" evidence="1">
    <location>
        <begin position="216"/>
        <end position="236"/>
    </location>
</feature>
<proteinExistence type="predicted"/>
<keyword evidence="1" id="KW-1133">Transmembrane helix</keyword>
<gene>
    <name evidence="3" type="ORF">BLEM_0278</name>
</gene>
<dbReference type="EMBL" id="MWWX01000002">
    <property type="protein sequence ID" value="OZG63013.1"/>
    <property type="molecule type" value="Genomic_DNA"/>
</dbReference>
<protein>
    <submittedName>
        <fullName evidence="3">CAAX amino protease</fullName>
    </submittedName>
</protein>
<dbReference type="STRING" id="1603886.GCA_001895165_00783"/>
<accession>A0A261FVQ1</accession>
<keyword evidence="1" id="KW-0472">Membrane</keyword>
<dbReference type="GO" id="GO:0006508">
    <property type="term" value="P:proteolysis"/>
    <property type="evidence" value="ECO:0007669"/>
    <property type="project" value="UniProtKB-KW"/>
</dbReference>
<dbReference type="OrthoDB" id="3429192at2"/>
<evidence type="ECO:0000313" key="3">
    <source>
        <dbReference type="EMBL" id="OZG63013.1"/>
    </source>
</evidence>
<comment type="caution">
    <text evidence="3">The sequence shown here is derived from an EMBL/GenBank/DDBJ whole genome shotgun (WGS) entry which is preliminary data.</text>
</comment>
<keyword evidence="1" id="KW-0812">Transmembrane</keyword>
<keyword evidence="3" id="KW-0378">Hydrolase</keyword>
<feature type="transmembrane region" description="Helical" evidence="1">
    <location>
        <begin position="21"/>
        <end position="47"/>
    </location>
</feature>
<reference evidence="3 4" key="1">
    <citation type="journal article" date="2017" name="BMC Genomics">
        <title>Comparative genomic and phylogenomic analyses of the Bifidobacteriaceae family.</title>
        <authorList>
            <person name="Lugli G.A."/>
            <person name="Milani C."/>
            <person name="Turroni F."/>
            <person name="Duranti S."/>
            <person name="Mancabelli L."/>
            <person name="Mangifesta M."/>
            <person name="Ferrario C."/>
            <person name="Modesto M."/>
            <person name="Mattarelli P."/>
            <person name="Jiri K."/>
            <person name="van Sinderen D."/>
            <person name="Ventura M."/>
        </authorList>
    </citation>
    <scope>NUCLEOTIDE SEQUENCE [LARGE SCALE GENOMIC DNA]</scope>
    <source>
        <strain evidence="3 4">DSM 28807</strain>
    </source>
</reference>
<name>A0A261FVQ1_9BIFI</name>
<dbReference type="AlphaFoldDB" id="A0A261FVQ1"/>
<dbReference type="GO" id="GO:0004175">
    <property type="term" value="F:endopeptidase activity"/>
    <property type="evidence" value="ECO:0007669"/>
    <property type="project" value="UniProtKB-ARBA"/>
</dbReference>
<organism evidence="3 4">
    <name type="scientific">Bifidobacterium lemurum</name>
    <dbReference type="NCBI Taxonomy" id="1603886"/>
    <lineage>
        <taxon>Bacteria</taxon>
        <taxon>Bacillati</taxon>
        <taxon>Actinomycetota</taxon>
        <taxon>Actinomycetes</taxon>
        <taxon>Bifidobacteriales</taxon>
        <taxon>Bifidobacteriaceae</taxon>
        <taxon>Bifidobacterium</taxon>
    </lineage>
</organism>
<dbReference type="PANTHER" id="PTHR43592">
    <property type="entry name" value="CAAX AMINO TERMINAL PROTEASE"/>
    <property type="match status" value="1"/>
</dbReference>
<evidence type="ECO:0000256" key="1">
    <source>
        <dbReference type="SAM" id="Phobius"/>
    </source>
</evidence>
<evidence type="ECO:0000259" key="2">
    <source>
        <dbReference type="Pfam" id="PF02517"/>
    </source>
</evidence>
<keyword evidence="4" id="KW-1185">Reference proteome</keyword>
<dbReference type="GO" id="GO:0080120">
    <property type="term" value="P:CAAX-box protein maturation"/>
    <property type="evidence" value="ECO:0007669"/>
    <property type="project" value="UniProtKB-ARBA"/>
</dbReference>
<feature type="domain" description="CAAX prenyl protease 2/Lysostaphin resistance protein A-like" evidence="2">
    <location>
        <begin position="141"/>
        <end position="226"/>
    </location>
</feature>
<feature type="transmembrane region" description="Helical" evidence="1">
    <location>
        <begin position="98"/>
        <end position="122"/>
    </location>
</feature>
<dbReference type="InterPro" id="IPR003675">
    <property type="entry name" value="Rce1/LyrA-like_dom"/>
</dbReference>
<evidence type="ECO:0000313" key="4">
    <source>
        <dbReference type="Proteomes" id="UP000216352"/>
    </source>
</evidence>
<sequence length="334" mass="36827">MALMSEYQPQINPWFVAHKRFSTVGVALCVMLAFWVGLNIVCGGIVVSLFPSGDYPAWVSLLASSGPLYAVAMPLAVLAMGNVPALETKRFNLGAKRFFTLLVICLPVIYLGNIIGTVLSDLIFGGQSTNRVAEVILDSDPVSVFVFYVVLAPICEEWLFRKQIIDRTRRYGEKTAILLSALTFALFHLNLYQFFYAFGLGLVFGYVYMRTSRVRYSMIMHAVVNFNGSILGPWVLSQVDSRLLTGELSEADMMRVAADPSSGLLIVGLYGLALFALLIVGVALMVTNRRKLEFYTTPEQLPDGLGARTAFGNPGMVVYILFALVLTVWQMALV</sequence>
<feature type="transmembrane region" description="Helical" evidence="1">
    <location>
        <begin position="316"/>
        <end position="333"/>
    </location>
</feature>
<dbReference type="Pfam" id="PF02517">
    <property type="entry name" value="Rce1-like"/>
    <property type="match status" value="1"/>
</dbReference>